<feature type="binding site" evidence="11">
    <location>
        <position position="453"/>
    </location>
    <ligand>
        <name>Zn(2+)</name>
        <dbReference type="ChEBI" id="CHEBI:29105"/>
        <label>2</label>
    </ligand>
</feature>
<evidence type="ECO:0000313" key="17">
    <source>
        <dbReference type="Proteomes" id="UP000027586"/>
    </source>
</evidence>
<dbReference type="InterPro" id="IPR041805">
    <property type="entry name" value="ASMase/PPN1_MPP"/>
</dbReference>
<sequence>MHSSILFLLLSFFAIFLQHTSSLPWPPQLPQVPFHRPSQASDIEEKLYTTTVDWLQADTQAMSCAKCISLMQLGKDLSYMSESFLIATLIRLCGRFQQVHPDVCAGVVQEQAPILRKVLKTMTVSGRDGHLLCAAVLNSCPYPEVDQWEVPFPKPRPISNNEPQQQQHESSKDKTFTILQLSDWHVDPEYEAGADAFCDKPICCRASNTDYDNVTMPASIWGAYSCDTPLTLIESMLEFIPTVAPDLAFGLLTGDIPSHEVWSTLPALKTQLVEEHSFALMHAHFDSPHLINSVLYPAVGNHESAPTNIFPLKQSKIPIEEEKEYLRLEWMYASLAKSWIGWLPPNTVLQVEQNSGSYVAYPKPGLKLISLNTNFCYTMNWWLYESPQQKDPDGILDWLINQLQESEDIGEKVWITGHIAPGDVTCLHDYSNYFHQIVERYSPHVITAQFYGHTHKDEYQLFYRDGNQTADNAISVGYVAPSVTPFLNTNPAFRLYRVNAETFEVMDSITYVADLDQADQWVTGPNWHVEYSAREAYQSSYAPLAESSPLTAGWWHNVTVSMEQDPETMFTKYWKYRVKSAPLVNECDEACRSTAICAIRAGKSEQRCDYDPDFFPPPSEDESVYKTSRGSHHRIGKMDSCGLNLVGQSYRMMQQDAIRDEKI</sequence>
<dbReference type="GO" id="GO:0046872">
    <property type="term" value="F:metal ion binding"/>
    <property type="evidence" value="ECO:0007669"/>
    <property type="project" value="UniProtKB-KW"/>
</dbReference>
<feature type="disulfide bond" evidence="12">
    <location>
        <begin position="587"/>
        <end position="591"/>
    </location>
</feature>
<name>A0A068SE90_9FUNG</name>
<evidence type="ECO:0000256" key="1">
    <source>
        <dbReference type="ARBA" id="ARBA00004613"/>
    </source>
</evidence>
<comment type="caution">
    <text evidence="16">The sequence shown here is derived from an EMBL/GenBank/DDBJ whole genome shotgun (WGS) entry which is preliminary data.</text>
</comment>
<comment type="function">
    <text evidence="10">Converts sphingomyelin to ceramide.</text>
</comment>
<dbReference type="PIRSF" id="PIRSF000948">
    <property type="entry name" value="Sphingomy_PDE"/>
    <property type="match status" value="1"/>
</dbReference>
<proteinExistence type="inferred from homology"/>
<feature type="disulfide bond" evidence="12">
    <location>
        <begin position="376"/>
        <end position="426"/>
    </location>
</feature>
<evidence type="ECO:0000259" key="15">
    <source>
        <dbReference type="PROSITE" id="PS50015"/>
    </source>
</evidence>
<comment type="similarity">
    <text evidence="2 10">Belongs to the acid sphingomyelinase family.</text>
</comment>
<dbReference type="Proteomes" id="UP000027586">
    <property type="component" value="Unassembled WGS sequence"/>
</dbReference>
<evidence type="ECO:0000256" key="5">
    <source>
        <dbReference type="ARBA" id="ARBA00022729"/>
    </source>
</evidence>
<keyword evidence="6 10" id="KW-0378">Hydrolase</keyword>
<dbReference type="EMBL" id="CBTN010000084">
    <property type="protein sequence ID" value="CDH60147.1"/>
    <property type="molecule type" value="Genomic_DNA"/>
</dbReference>
<feature type="disulfide bond" evidence="12">
    <location>
        <begin position="204"/>
        <end position="226"/>
    </location>
</feature>
<evidence type="ECO:0000313" key="16">
    <source>
        <dbReference type="EMBL" id="CDH60147.1"/>
    </source>
</evidence>
<dbReference type="AlphaFoldDB" id="A0A068SE90"/>
<evidence type="ECO:0000256" key="8">
    <source>
        <dbReference type="ARBA" id="ARBA00023157"/>
    </source>
</evidence>
<dbReference type="PANTHER" id="PTHR10340">
    <property type="entry name" value="SPHINGOMYELIN PHOSPHODIESTERASE"/>
    <property type="match status" value="1"/>
</dbReference>
<feature type="disulfide bond" evidence="12">
    <location>
        <begin position="198"/>
        <end position="203"/>
    </location>
</feature>
<dbReference type="GO" id="GO:0016020">
    <property type="term" value="C:membrane"/>
    <property type="evidence" value="ECO:0007669"/>
    <property type="project" value="GOC"/>
</dbReference>
<feature type="chain" id="PRO_5001655809" description="Sphingomyelin phosphodiesterase" evidence="14">
    <location>
        <begin position="23"/>
        <end position="663"/>
    </location>
</feature>
<keyword evidence="17" id="KW-1185">Reference proteome</keyword>
<gene>
    <name evidence="16" type="ORF">LCOR_10938.1</name>
</gene>
<feature type="signal peptide" evidence="14">
    <location>
        <begin position="1"/>
        <end position="22"/>
    </location>
</feature>
<dbReference type="Gene3D" id="3.60.21.10">
    <property type="match status" value="1"/>
</dbReference>
<comment type="cofactor">
    <cofactor evidence="11">
        <name>Zn(2+)</name>
        <dbReference type="ChEBI" id="CHEBI:29105"/>
    </cofactor>
    <text evidence="11">Binds 2 Zn(2+) ions per subunit.</text>
</comment>
<evidence type="ECO:0000256" key="14">
    <source>
        <dbReference type="SAM" id="SignalP"/>
    </source>
</evidence>
<feature type="region of interest" description="Disordered" evidence="13">
    <location>
        <begin position="151"/>
        <end position="172"/>
    </location>
</feature>
<dbReference type="InterPro" id="IPR004843">
    <property type="entry name" value="Calcineurin-like_PHP"/>
</dbReference>
<evidence type="ECO:0000256" key="6">
    <source>
        <dbReference type="ARBA" id="ARBA00022801"/>
    </source>
</evidence>
<feature type="compositionally biased region" description="Polar residues" evidence="13">
    <location>
        <begin position="158"/>
        <end position="168"/>
    </location>
</feature>
<dbReference type="PROSITE" id="PS50015">
    <property type="entry name" value="SAP_B"/>
    <property type="match status" value="1"/>
</dbReference>
<evidence type="ECO:0000256" key="3">
    <source>
        <dbReference type="ARBA" id="ARBA00022525"/>
    </source>
</evidence>
<dbReference type="VEuPathDB" id="FungiDB:LCOR_10938.1"/>
<feature type="binding site" evidence="11">
    <location>
        <position position="255"/>
    </location>
    <ligand>
        <name>Zn(2+)</name>
        <dbReference type="ChEBI" id="CHEBI:29105"/>
        <label>1</label>
    </ligand>
</feature>
<dbReference type="SUPFAM" id="SSF56300">
    <property type="entry name" value="Metallo-dependent phosphatases"/>
    <property type="match status" value="1"/>
</dbReference>
<evidence type="ECO:0000256" key="10">
    <source>
        <dbReference type="PIRNR" id="PIRNR000948"/>
    </source>
</evidence>
<feature type="binding site" evidence="11">
    <location>
        <position position="185"/>
    </location>
    <ligand>
        <name>Zn(2+)</name>
        <dbReference type="ChEBI" id="CHEBI:29105"/>
        <label>1</label>
    </ligand>
</feature>
<evidence type="ECO:0000256" key="13">
    <source>
        <dbReference type="SAM" id="MobiDB-lite"/>
    </source>
</evidence>
<keyword evidence="5 14" id="KW-0732">Signal</keyword>
<keyword evidence="10" id="KW-0326">Glycosidase</keyword>
<keyword evidence="7 11" id="KW-0862">Zinc</keyword>
<dbReference type="GO" id="GO:0046513">
    <property type="term" value="P:ceramide biosynthetic process"/>
    <property type="evidence" value="ECO:0007669"/>
    <property type="project" value="UniProtKB-ARBA"/>
</dbReference>
<dbReference type="PANTHER" id="PTHR10340:SF34">
    <property type="entry name" value="SPHINGOMYELIN PHOSPHODIESTERASE"/>
    <property type="match status" value="1"/>
</dbReference>
<feature type="binding site" evidence="11">
    <location>
        <position position="455"/>
    </location>
    <ligand>
        <name>Zn(2+)</name>
        <dbReference type="ChEBI" id="CHEBI:29105"/>
        <label>1</label>
    </ligand>
</feature>
<keyword evidence="9" id="KW-0325">Glycoprotein</keyword>
<dbReference type="GO" id="GO:0006685">
    <property type="term" value="P:sphingomyelin catabolic process"/>
    <property type="evidence" value="ECO:0007669"/>
    <property type="project" value="UniProtKB-UniRule"/>
</dbReference>
<feature type="binding site" evidence="11">
    <location>
        <position position="183"/>
    </location>
    <ligand>
        <name>Zn(2+)</name>
        <dbReference type="ChEBI" id="CHEBI:29105"/>
        <label>1</label>
    </ligand>
</feature>
<dbReference type="CDD" id="cd00842">
    <property type="entry name" value="MPP_ASMase"/>
    <property type="match status" value="1"/>
</dbReference>
<dbReference type="InterPro" id="IPR045473">
    <property type="entry name" value="ASM_C"/>
</dbReference>
<evidence type="ECO:0000256" key="9">
    <source>
        <dbReference type="ARBA" id="ARBA00023180"/>
    </source>
</evidence>
<feature type="domain" description="Saposin B-type" evidence="15">
    <location>
        <begin position="60"/>
        <end position="144"/>
    </location>
</feature>
<feature type="disulfide bond" evidence="12">
    <location>
        <begin position="64"/>
        <end position="140"/>
    </location>
</feature>
<dbReference type="GO" id="GO:0016798">
    <property type="term" value="F:hydrolase activity, acting on glycosyl bonds"/>
    <property type="evidence" value="ECO:0007669"/>
    <property type="project" value="UniProtKB-KW"/>
</dbReference>
<dbReference type="InterPro" id="IPR029052">
    <property type="entry name" value="Metallo-depent_PP-like"/>
</dbReference>
<feature type="binding site" evidence="11">
    <location>
        <position position="255"/>
    </location>
    <ligand>
        <name>Zn(2+)</name>
        <dbReference type="ChEBI" id="CHEBI:29105"/>
        <label>2</label>
    </ligand>
</feature>
<evidence type="ECO:0000256" key="11">
    <source>
        <dbReference type="PIRSR" id="PIRSR000948-1"/>
    </source>
</evidence>
<keyword evidence="4 11" id="KW-0479">Metal-binding</keyword>
<keyword evidence="3" id="KW-0964">Secreted</keyword>
<dbReference type="GO" id="GO:0005615">
    <property type="term" value="C:extracellular space"/>
    <property type="evidence" value="ECO:0007669"/>
    <property type="project" value="TreeGrafter"/>
</dbReference>
<dbReference type="Pfam" id="PF00149">
    <property type="entry name" value="Metallophos"/>
    <property type="match status" value="1"/>
</dbReference>
<feature type="binding site" evidence="11">
    <location>
        <position position="301"/>
    </location>
    <ligand>
        <name>Zn(2+)</name>
        <dbReference type="ChEBI" id="CHEBI:29105"/>
        <label>2</label>
    </ligand>
</feature>
<evidence type="ECO:0000256" key="7">
    <source>
        <dbReference type="ARBA" id="ARBA00022833"/>
    </source>
</evidence>
<accession>A0A068SE90</accession>
<dbReference type="STRING" id="1263082.A0A068SE90"/>
<organism evidence="16 17">
    <name type="scientific">Lichtheimia corymbifera JMRC:FSU:9682</name>
    <dbReference type="NCBI Taxonomy" id="1263082"/>
    <lineage>
        <taxon>Eukaryota</taxon>
        <taxon>Fungi</taxon>
        <taxon>Fungi incertae sedis</taxon>
        <taxon>Mucoromycota</taxon>
        <taxon>Mucoromycotina</taxon>
        <taxon>Mucoromycetes</taxon>
        <taxon>Mucorales</taxon>
        <taxon>Lichtheimiaceae</taxon>
        <taxon>Lichtheimia</taxon>
    </lineage>
</organism>
<evidence type="ECO:0000256" key="12">
    <source>
        <dbReference type="PIRSR" id="PIRSR000948-2"/>
    </source>
</evidence>
<reference evidence="16" key="1">
    <citation type="submission" date="2013-08" db="EMBL/GenBank/DDBJ databases">
        <title>Gene expansion shapes genome architecture in the human pathogen Lichtheimia corymbifera: an evolutionary genomics analysis in the ancient terrestrial Mucorales (Mucoromycotina).</title>
        <authorList>
            <person name="Schwartze V.U."/>
            <person name="Winter S."/>
            <person name="Shelest E."/>
            <person name="Marcet-Houben M."/>
            <person name="Horn F."/>
            <person name="Wehner S."/>
            <person name="Hoffmann K."/>
            <person name="Riege K."/>
            <person name="Sammeth M."/>
            <person name="Nowrousian M."/>
            <person name="Valiante V."/>
            <person name="Linde J."/>
            <person name="Jacobsen I.D."/>
            <person name="Marz M."/>
            <person name="Brakhage A.A."/>
            <person name="Gabaldon T."/>
            <person name="Bocker S."/>
            <person name="Voigt K."/>
        </authorList>
    </citation>
    <scope>NUCLEOTIDE SEQUENCE [LARGE SCALE GENOMIC DNA]</scope>
    <source>
        <strain evidence="16">FSU 9682</strain>
    </source>
</reference>
<dbReference type="Pfam" id="PF19272">
    <property type="entry name" value="ASMase_C"/>
    <property type="match status" value="1"/>
</dbReference>
<dbReference type="GO" id="GO:0004767">
    <property type="term" value="F:sphingomyelin phosphodiesterase activity"/>
    <property type="evidence" value="ECO:0007669"/>
    <property type="project" value="UniProtKB-UniRule"/>
</dbReference>
<protein>
    <recommendedName>
        <fullName evidence="10">Sphingomyelin phosphodiesterase</fullName>
    </recommendedName>
</protein>
<evidence type="ECO:0000256" key="4">
    <source>
        <dbReference type="ARBA" id="ARBA00022723"/>
    </source>
</evidence>
<feature type="disulfide bond" evidence="12">
    <location>
        <begin position="93"/>
        <end position="104"/>
    </location>
</feature>
<evidence type="ECO:0000256" key="2">
    <source>
        <dbReference type="ARBA" id="ARBA00008234"/>
    </source>
</evidence>
<dbReference type="OrthoDB" id="282973at2759"/>
<dbReference type="InterPro" id="IPR011160">
    <property type="entry name" value="Sphingomy_PDE"/>
</dbReference>
<comment type="subcellular location">
    <subcellularLocation>
        <location evidence="1">Secreted</location>
    </subcellularLocation>
</comment>
<dbReference type="InterPro" id="IPR008139">
    <property type="entry name" value="SaposinB_dom"/>
</dbReference>
<feature type="binding site" evidence="11">
    <location>
        <position position="418"/>
    </location>
    <ligand>
        <name>Zn(2+)</name>
        <dbReference type="ChEBI" id="CHEBI:29105"/>
        <label>2</label>
    </ligand>
</feature>
<keyword evidence="8 12" id="KW-1015">Disulfide bond</keyword>